<evidence type="ECO:0000256" key="2">
    <source>
        <dbReference type="PROSITE-ProRule" id="PRU01360"/>
    </source>
</evidence>
<keyword evidence="2" id="KW-0998">Cell outer membrane</keyword>
<accession>A0A9X3J834</accession>
<reference evidence="4" key="1">
    <citation type="submission" date="2022-11" db="EMBL/GenBank/DDBJ databases">
        <title>Marilongibacter aestuarii gen. nov., sp. nov., isolated from tidal flat sediment.</title>
        <authorList>
            <person name="Jiayan W."/>
        </authorList>
    </citation>
    <scope>NUCLEOTIDE SEQUENCE</scope>
    <source>
        <strain evidence="4">Z1-6</strain>
    </source>
</reference>
<sequence length="235" mass="25870">MMKLKIDFKSVLFFVLFLSVSFISAQEKTLVGKITTFDSIPLIGVNIQVKSTGESVQTDTLGRFQTFCNPKDRILVEADGFFPKRVKIEEHIRMILVNLDLKRGETNLDRAERYVNVGYGYSNSKDLLYAVSHANNNDIDFANYDNILDAIQGQFPGVSVQNGTIIIRGASTFYGSQGDAALVVIDGAITNYNDLINMSPHDVQSIDVLKDGSSSVYGSRGANGVVIITTKKGRK</sequence>
<keyword evidence="2" id="KW-1134">Transmembrane beta strand</keyword>
<keyword evidence="2" id="KW-0472">Membrane</keyword>
<dbReference type="InterPro" id="IPR023997">
    <property type="entry name" value="TonB-dep_OMP_SusC/RagA_CS"/>
</dbReference>
<dbReference type="InterPro" id="IPR008969">
    <property type="entry name" value="CarboxyPept-like_regulatory"/>
</dbReference>
<dbReference type="EMBL" id="JAPOHD010000027">
    <property type="protein sequence ID" value="MCY1721320.1"/>
    <property type="molecule type" value="Genomic_DNA"/>
</dbReference>
<name>A0A9X3J834_9BACT</name>
<dbReference type="PROSITE" id="PS52016">
    <property type="entry name" value="TONB_DEPENDENT_REC_3"/>
    <property type="match status" value="1"/>
</dbReference>
<dbReference type="SUPFAM" id="SSF49464">
    <property type="entry name" value="Carboxypeptidase regulatory domain-like"/>
    <property type="match status" value="1"/>
</dbReference>
<dbReference type="NCBIfam" id="TIGR04057">
    <property type="entry name" value="SusC_RagA_signa"/>
    <property type="match status" value="1"/>
</dbReference>
<comment type="caution">
    <text evidence="4">The sequence shown here is derived from an EMBL/GenBank/DDBJ whole genome shotgun (WGS) entry which is preliminary data.</text>
</comment>
<keyword evidence="4" id="KW-0675">Receptor</keyword>
<dbReference type="GO" id="GO:0015344">
    <property type="term" value="F:siderophore uptake transmembrane transporter activity"/>
    <property type="evidence" value="ECO:0007669"/>
    <property type="project" value="TreeGrafter"/>
</dbReference>
<dbReference type="GO" id="GO:0044718">
    <property type="term" value="P:siderophore transmembrane transport"/>
    <property type="evidence" value="ECO:0007669"/>
    <property type="project" value="TreeGrafter"/>
</dbReference>
<keyword evidence="2" id="KW-0812">Transmembrane</keyword>
<dbReference type="PANTHER" id="PTHR30069">
    <property type="entry name" value="TONB-DEPENDENT OUTER MEMBRANE RECEPTOR"/>
    <property type="match status" value="1"/>
</dbReference>
<dbReference type="InterPro" id="IPR039426">
    <property type="entry name" value="TonB-dep_rcpt-like"/>
</dbReference>
<proteinExistence type="inferred from homology"/>
<comment type="subcellular location">
    <subcellularLocation>
        <location evidence="2">Cell outer membrane</location>
        <topology evidence="2">Multi-pass membrane protein</topology>
    </subcellularLocation>
</comment>
<evidence type="ECO:0000313" key="5">
    <source>
        <dbReference type="Proteomes" id="UP001145087"/>
    </source>
</evidence>
<evidence type="ECO:0000259" key="3">
    <source>
        <dbReference type="Pfam" id="PF07715"/>
    </source>
</evidence>
<keyword evidence="5" id="KW-1185">Reference proteome</keyword>
<evidence type="ECO:0000313" key="4">
    <source>
        <dbReference type="EMBL" id="MCY1721320.1"/>
    </source>
</evidence>
<dbReference type="Proteomes" id="UP001145087">
    <property type="component" value="Unassembled WGS sequence"/>
</dbReference>
<dbReference type="GO" id="GO:0009279">
    <property type="term" value="C:cell outer membrane"/>
    <property type="evidence" value="ECO:0007669"/>
    <property type="project" value="UniProtKB-SubCell"/>
</dbReference>
<dbReference type="InterPro" id="IPR037066">
    <property type="entry name" value="Plug_dom_sf"/>
</dbReference>
<dbReference type="PANTHER" id="PTHR30069:SF29">
    <property type="entry name" value="HEMOGLOBIN AND HEMOGLOBIN-HAPTOGLOBIN-BINDING PROTEIN 1-RELATED"/>
    <property type="match status" value="1"/>
</dbReference>
<organism evidence="4 5">
    <name type="scientific">Draconibacterium aestuarii</name>
    <dbReference type="NCBI Taxonomy" id="2998507"/>
    <lineage>
        <taxon>Bacteria</taxon>
        <taxon>Pseudomonadati</taxon>
        <taxon>Bacteroidota</taxon>
        <taxon>Bacteroidia</taxon>
        <taxon>Marinilabiliales</taxon>
        <taxon>Prolixibacteraceae</taxon>
        <taxon>Draconibacterium</taxon>
    </lineage>
</organism>
<keyword evidence="1" id="KW-0732">Signal</keyword>
<dbReference type="InterPro" id="IPR012910">
    <property type="entry name" value="Plug_dom"/>
</dbReference>
<protein>
    <submittedName>
        <fullName evidence="4">TonB-dependent receptor plug domain-containing protein</fullName>
    </submittedName>
</protein>
<gene>
    <name evidence="4" type="ORF">OU798_13275</name>
</gene>
<feature type="domain" description="TonB-dependent receptor plug" evidence="3">
    <location>
        <begin position="125"/>
        <end position="225"/>
    </location>
</feature>
<dbReference type="AlphaFoldDB" id="A0A9X3J834"/>
<dbReference type="Pfam" id="PF07715">
    <property type="entry name" value="Plug"/>
    <property type="match status" value="1"/>
</dbReference>
<dbReference type="SUPFAM" id="SSF56935">
    <property type="entry name" value="Porins"/>
    <property type="match status" value="1"/>
</dbReference>
<comment type="similarity">
    <text evidence="2">Belongs to the TonB-dependent receptor family.</text>
</comment>
<keyword evidence="2" id="KW-0813">Transport</keyword>
<dbReference type="Gene3D" id="2.170.130.10">
    <property type="entry name" value="TonB-dependent receptor, plug domain"/>
    <property type="match status" value="1"/>
</dbReference>
<dbReference type="RefSeq" id="WP_343333651.1">
    <property type="nucleotide sequence ID" value="NZ_JAPOHD010000027.1"/>
</dbReference>
<evidence type="ECO:0000256" key="1">
    <source>
        <dbReference type="ARBA" id="ARBA00022729"/>
    </source>
</evidence>